<feature type="region of interest" description="Disordered" evidence="4">
    <location>
        <begin position="197"/>
        <end position="227"/>
    </location>
</feature>
<evidence type="ECO:0000256" key="4">
    <source>
        <dbReference type="SAM" id="MobiDB-lite"/>
    </source>
</evidence>
<dbReference type="Gene3D" id="3.10.200.10">
    <property type="entry name" value="Alpha carbonic anhydrase"/>
    <property type="match status" value="2"/>
</dbReference>
<dbReference type="PANTHER" id="PTHR33683">
    <property type="entry name" value="1, PUTATIVE-RELATED"/>
    <property type="match status" value="1"/>
</dbReference>
<reference evidence="7 8" key="1">
    <citation type="journal article" date="2020" name="G3 (Bethesda)">
        <title>Improved Reference Genome for Cyclotella cryptica CCMP332, a Model for Cell Wall Morphogenesis, Salinity Adaptation, and Lipid Production in Diatoms (Bacillariophyta).</title>
        <authorList>
            <person name="Roberts W.R."/>
            <person name="Downey K.M."/>
            <person name="Ruck E.C."/>
            <person name="Traller J.C."/>
            <person name="Alverson A.J."/>
        </authorList>
    </citation>
    <scope>NUCLEOTIDE SEQUENCE [LARGE SCALE GENOMIC DNA]</scope>
    <source>
        <strain evidence="7 8">CCMP332</strain>
    </source>
</reference>
<dbReference type="AlphaFoldDB" id="A0ABD3Q7M0"/>
<dbReference type="PROSITE" id="PS51144">
    <property type="entry name" value="ALPHA_CA_2"/>
    <property type="match status" value="1"/>
</dbReference>
<dbReference type="PANTHER" id="PTHR33683:SF46">
    <property type="entry name" value="SUSHI DOMAIN-CONTAINING PROTEIN"/>
    <property type="match status" value="1"/>
</dbReference>
<dbReference type="Pfam" id="PF00194">
    <property type="entry name" value="Carb_anhydrase"/>
    <property type="match status" value="1"/>
</dbReference>
<evidence type="ECO:0000259" key="6">
    <source>
        <dbReference type="PROSITE" id="PS51144"/>
    </source>
</evidence>
<dbReference type="Proteomes" id="UP001516023">
    <property type="component" value="Unassembled WGS sequence"/>
</dbReference>
<dbReference type="InterPro" id="IPR055372">
    <property type="entry name" value="CBM96"/>
</dbReference>
<dbReference type="InterPro" id="IPR036398">
    <property type="entry name" value="CA_dom_sf"/>
</dbReference>
<dbReference type="NCBIfam" id="NF033679">
    <property type="entry name" value="DNRLRE_dom"/>
    <property type="match status" value="1"/>
</dbReference>
<evidence type="ECO:0000313" key="8">
    <source>
        <dbReference type="Proteomes" id="UP001516023"/>
    </source>
</evidence>
<dbReference type="SUPFAM" id="SSF51069">
    <property type="entry name" value="Carbonic anhydrase"/>
    <property type="match status" value="1"/>
</dbReference>
<protein>
    <recommendedName>
        <fullName evidence="6">Alpha-carbonic anhydrase domain-containing protein</fullName>
    </recommendedName>
</protein>
<dbReference type="GO" id="GO:0005576">
    <property type="term" value="C:extracellular region"/>
    <property type="evidence" value="ECO:0007669"/>
    <property type="project" value="UniProtKB-SubCell"/>
</dbReference>
<evidence type="ECO:0000313" key="7">
    <source>
        <dbReference type="EMBL" id="KAL3795546.1"/>
    </source>
</evidence>
<keyword evidence="3 5" id="KW-0732">Signal</keyword>
<evidence type="ECO:0000256" key="5">
    <source>
        <dbReference type="SAM" id="SignalP"/>
    </source>
</evidence>
<name>A0ABD3Q7M0_9STRA</name>
<evidence type="ECO:0000256" key="3">
    <source>
        <dbReference type="ARBA" id="ARBA00022729"/>
    </source>
</evidence>
<dbReference type="InterPro" id="IPR001148">
    <property type="entry name" value="CA_dom"/>
</dbReference>
<dbReference type="Pfam" id="PF24517">
    <property type="entry name" value="CBM96"/>
    <property type="match status" value="1"/>
</dbReference>
<comment type="caution">
    <text evidence="7">The sequence shown here is derived from an EMBL/GenBank/DDBJ whole genome shotgun (WGS) entry which is preliminary data.</text>
</comment>
<feature type="domain" description="Alpha-carbonic anhydrase" evidence="6">
    <location>
        <begin position="606"/>
        <end position="965"/>
    </location>
</feature>
<sequence length="1006" mass="113341">MKQLLCLLLLLPAALAAPLSLSTHSTLYESDQSSASSLFDIKAKANIVIYGLDVNIATKTEQPVLVYTKAGSYSGYESDESAWELVLNSTVVGQGADRPTTLLMEGWNPVIVAEGQKQAFYVAFNGPFVRYTTFNAGDRLYYINHDMIVYAKGAAKRKGWNGGLIAPRVWNGGLKYALGEESVEVLPGNILGLPTAAPTASFSPTKEPTPRPTNKPTLKPTPNPTLSPVINTKSFTSTFASEVTYAGVMYDIVAKRDIQVKGLGFNTYRKDAIDVQVWSKRGSYKENDKKVDKWNSLINITVVGAGLDQPTMIPSDSFRRIKIKRGQRQAFYITTPDGPYLRATKATLDGDEVDSNDQLIFYTGLGKRVGFEGAATKGRIANGVIIYEVMEGATQEQPEIKEGMKTKGYEFFPTDATYIQNGSDEDNSGKAQMLVDGRPKRVSLLRFDLSALTLSPVVIKRAKLKLYAMTNSQFGGAFSVFPDGDFRESRVTWSNSPYSEVVGVEAGTIDGPIEEKTFYLKDITKQFVNGIPSSIVIRIESDNSNGVMYRSPAGNAANGPVLQVVFASDPAKASWIELFGTYAPTPAPTIDPEWENPKTISNPGRDYFNYNPRSKYGPFKWDEVDQDGWYEQYWRLDANLDRNRCVDGERQSPQDLCETNAQCDEFHQPRPRAGEYGLGDGAFAKPTPYIMHNKLRLAYRQRRSESERPEPPGTDFAHNVFNSGIQDVLHIDFKVKSEHRLCGKQYDGEMQIFHIHGVDRNLEATGILIEVDNTEGKNPHFQKLLDYFQQKFDADKGMCKRRQLLARKLFDEGRGNTVEQQDIIKSKLRGLQTDDKTDIMVKPTEEIEDESNGRFHGIVNRFLDLLQRRTSRDWVWNPQEPWYILRTIHFWSYSGSTTEPPCFEGVNWRIMDVPMKITNGQLIQLQKLMFDHVDPDTCRLTSTHYDESNARPVQPYRGGRQYRCRRSDYVSDKERRASGLRKGFNQKELWCGVNLLPWVEGEFPNV</sequence>
<keyword evidence="8" id="KW-1185">Reference proteome</keyword>
<proteinExistence type="predicted"/>
<evidence type="ECO:0000256" key="2">
    <source>
        <dbReference type="ARBA" id="ARBA00022525"/>
    </source>
</evidence>
<comment type="subcellular location">
    <subcellularLocation>
        <location evidence="1">Secreted</location>
    </subcellularLocation>
</comment>
<organism evidence="7 8">
    <name type="scientific">Cyclotella cryptica</name>
    <dbReference type="NCBI Taxonomy" id="29204"/>
    <lineage>
        <taxon>Eukaryota</taxon>
        <taxon>Sar</taxon>
        <taxon>Stramenopiles</taxon>
        <taxon>Ochrophyta</taxon>
        <taxon>Bacillariophyta</taxon>
        <taxon>Coscinodiscophyceae</taxon>
        <taxon>Thalassiosirophycidae</taxon>
        <taxon>Stephanodiscales</taxon>
        <taxon>Stephanodiscaceae</taxon>
        <taxon>Cyclotella</taxon>
    </lineage>
</organism>
<evidence type="ECO:0000256" key="1">
    <source>
        <dbReference type="ARBA" id="ARBA00004613"/>
    </source>
</evidence>
<keyword evidence="2" id="KW-0964">Secreted</keyword>
<feature type="signal peptide" evidence="5">
    <location>
        <begin position="1"/>
        <end position="16"/>
    </location>
</feature>
<feature type="chain" id="PRO_5044796968" description="Alpha-carbonic anhydrase domain-containing protein" evidence="5">
    <location>
        <begin position="17"/>
        <end position="1006"/>
    </location>
</feature>
<dbReference type="SMART" id="SM01057">
    <property type="entry name" value="Carb_anhydrase"/>
    <property type="match status" value="1"/>
</dbReference>
<accession>A0ABD3Q7M0</accession>
<gene>
    <name evidence="7" type="ORF">HJC23_009259</name>
</gene>
<dbReference type="EMBL" id="JABMIG020000070">
    <property type="protein sequence ID" value="KAL3795546.1"/>
    <property type="molecule type" value="Genomic_DNA"/>
</dbReference>